<dbReference type="InterPro" id="IPR017574">
    <property type="entry name" value="CRISPR-assoc_prot_Cas7/Csc2"/>
</dbReference>
<dbReference type="Proteomes" id="UP000060043">
    <property type="component" value="Chromosome"/>
</dbReference>
<protein>
    <submittedName>
        <fullName evidence="2">Type I-D CRISPR-associated protein Csc2</fullName>
    </submittedName>
</protein>
<dbReference type="OMA" id="ECPNCMT"/>
<dbReference type="NCBIfam" id="TIGR03157">
    <property type="entry name" value="cas_Csc2"/>
    <property type="match status" value="1"/>
</dbReference>
<accession>A0A0U3FBZ6</accession>
<dbReference type="Proteomes" id="UP000065473">
    <property type="component" value="Chromosome"/>
</dbReference>
<dbReference type="Pfam" id="PF18320">
    <property type="entry name" value="Csc2"/>
    <property type="match status" value="1"/>
</dbReference>
<dbReference type="EMBL" id="CP013695">
    <property type="protein sequence ID" value="ALU30698.1"/>
    <property type="molecule type" value="Genomic_DNA"/>
</dbReference>
<dbReference type="OrthoDB" id="36159at2157"/>
<sequence>MKGKDLVKDLFGDKAIDFFSNLSKEDPNAVIPRGRVVNVYVTLQAENELLIRHEGGEDISLATLGSEKYPIILYDKIQSAWRRNLLALLRKDYDKHISEIDALRGKSNPWNCMLRPTSAAKREEEKMGGLCRECPNCMTFGFAVAEDAKYNLKSRVEGDLFIATTPEQKSVVVRTFNAVDDATKTTFIETEGTRTGSLFRLSLVKGGTLFVGKVSMKDVTPAEFSVLVLSLATTARIGGNTTDFGKVKIRIPAVILSPYEMSSGLDLFNSAKGLDSVDQVNAKVRERVKNFSKEGLVYTFDDLGDLVVKKLTDNGNIDHEIMLEAWKDAINLRKSIELFVQSKKGTKDESS</sequence>
<dbReference type="EMBL" id="CP013694">
    <property type="protein sequence ID" value="ALU30008.1"/>
    <property type="molecule type" value="Genomic_DNA"/>
</dbReference>
<organism evidence="2 3">
    <name type="scientific">Sulfolobus acidocaldarius</name>
    <dbReference type="NCBI Taxonomy" id="2285"/>
    <lineage>
        <taxon>Archaea</taxon>
        <taxon>Thermoproteota</taxon>
        <taxon>Thermoprotei</taxon>
        <taxon>Sulfolobales</taxon>
        <taxon>Sulfolobaceae</taxon>
        <taxon>Sulfolobus</taxon>
    </lineage>
</organism>
<evidence type="ECO:0000313" key="4">
    <source>
        <dbReference type="Proteomes" id="UP000065473"/>
    </source>
</evidence>
<proteinExistence type="predicted"/>
<dbReference type="RefSeq" id="WP_011278681.1">
    <property type="nucleotide sequence ID" value="NZ_BHWZ01000005.1"/>
</dbReference>
<evidence type="ECO:0000313" key="3">
    <source>
        <dbReference type="Proteomes" id="UP000060043"/>
    </source>
</evidence>
<dbReference type="GeneID" id="14552376"/>
<evidence type="ECO:0000313" key="2">
    <source>
        <dbReference type="EMBL" id="ALU30698.1"/>
    </source>
</evidence>
<dbReference type="AlphaFoldDB" id="A0A0U3FBZ6"/>
<evidence type="ECO:0000313" key="1">
    <source>
        <dbReference type="EMBL" id="ALU30008.1"/>
    </source>
</evidence>
<gene>
    <name evidence="1" type="ORF">ATY89_08725</name>
    <name evidence="2" type="ORF">ATZ20_00135</name>
</gene>
<name>A0A0U3FBZ6_9CREN</name>
<reference evidence="3 4" key="1">
    <citation type="submission" date="2015-12" db="EMBL/GenBank/DDBJ databases">
        <title>A stable core within a dynamic pangenome in Sulfolobus acidocaldarius.</title>
        <authorList>
            <person name="Anderson R."/>
            <person name="Kouris A."/>
            <person name="Seward C."/>
            <person name="Campbell K."/>
            <person name="Whitaker R."/>
        </authorList>
    </citation>
    <scope>NUCLEOTIDE SEQUENCE [LARGE SCALE GENOMIC DNA]</scope>
    <source>
        <strain evidence="1 4">GG12-C01-09</strain>
        <strain evidence="2 3">NG05B_CO5_07</strain>
    </source>
</reference>